<organism evidence="6 7">
    <name type="scientific">Mycolicibacterium smegmatis (strain MKD8)</name>
    <name type="common">Mycobacterium smegmatis</name>
    <dbReference type="NCBI Taxonomy" id="1214915"/>
    <lineage>
        <taxon>Bacteria</taxon>
        <taxon>Bacillati</taxon>
        <taxon>Actinomycetota</taxon>
        <taxon>Actinomycetes</taxon>
        <taxon>Mycobacteriales</taxon>
        <taxon>Mycobacteriaceae</taxon>
        <taxon>Mycolicibacterium</taxon>
    </lineage>
</organism>
<protein>
    <submittedName>
        <fullName evidence="6">Transcriptional regulatory protein</fullName>
    </submittedName>
</protein>
<dbReference type="EMBL" id="CP027541">
    <property type="protein sequence ID" value="AWT53146.1"/>
    <property type="molecule type" value="Genomic_DNA"/>
</dbReference>
<dbReference type="PANTHER" id="PTHR47506">
    <property type="entry name" value="TRANSCRIPTIONAL REGULATORY PROTEIN"/>
    <property type="match status" value="1"/>
</dbReference>
<evidence type="ECO:0000256" key="1">
    <source>
        <dbReference type="ARBA" id="ARBA00023015"/>
    </source>
</evidence>
<keyword evidence="1" id="KW-0805">Transcription regulation</keyword>
<gene>
    <name evidence="6" type="ORF">D806_021650</name>
</gene>
<accession>A0A2U9PN54</accession>
<dbReference type="AlphaFoldDB" id="A0A2U9PN54"/>
<dbReference type="GO" id="GO:0003677">
    <property type="term" value="F:DNA binding"/>
    <property type="evidence" value="ECO:0007669"/>
    <property type="project" value="UniProtKB-UniRule"/>
</dbReference>
<keyword evidence="2 4" id="KW-0238">DNA-binding</keyword>
<dbReference type="InterPro" id="IPR011075">
    <property type="entry name" value="TetR_C"/>
</dbReference>
<sequence length="434" mass="47839">MVTTGLSDGERFTAKGRATRERILQAAAQVILEEGLSALSLDRVRQVASVSGSQLSHYFTDKRALVRAVLERQMGLVLDFHRQPALGGLDSFDDFERWLNLTVRQLRKIGYTGTPTYHALAGQLAKSDAATRETLAAGYREWMALLEASFERMRDRGLLVATARPRELAMVFVAGHQGAGMLTFTYRQEWPLSDTFRFMVNYLRLFATDPAERVPRPPRPVRDRRARSVANDGAAQRFTRKGLATRTRIIDGAADLMFRNGVLSTSLDDVRREVGVSGSQLTHYFADKSDLIRQVVAARAAEATAQPELAGLDSIDALREWAKACGRQAETVYLRGGCIYGSLTGELLEQRDVLDDLAAGYDRWLQLFRDGVDVMCRNGELGEGVEPRHLAVALLAAHQGGTMVAFAMGDREPVDVTVGAAVEYVASFAAARAR</sequence>
<dbReference type="InterPro" id="IPR009057">
    <property type="entry name" value="Homeodomain-like_sf"/>
</dbReference>
<feature type="domain" description="HTH tetR-type" evidence="5">
    <location>
        <begin position="243"/>
        <end position="303"/>
    </location>
</feature>
<dbReference type="Pfam" id="PF16925">
    <property type="entry name" value="TetR_C_13"/>
    <property type="match status" value="1"/>
</dbReference>
<dbReference type="RefSeq" id="WP_003893554.1">
    <property type="nucleotide sequence ID" value="NZ_CP027541.1"/>
</dbReference>
<evidence type="ECO:0000259" key="5">
    <source>
        <dbReference type="PROSITE" id="PS50977"/>
    </source>
</evidence>
<dbReference type="InterPro" id="IPR054156">
    <property type="entry name" value="YxaF_TetR_C"/>
</dbReference>
<evidence type="ECO:0000313" key="7">
    <source>
        <dbReference type="Proteomes" id="UP000011200"/>
    </source>
</evidence>
<reference evidence="6 7" key="1">
    <citation type="journal article" date="2013" name="Genome Announc.">
        <title>Draft genome sequence of MKD8, a conjugal recipient Mycobacterium smegmatis strain.</title>
        <authorList>
            <person name="Gray T.A."/>
            <person name="Palumbo M.J."/>
            <person name="Derbyshire K.M."/>
        </authorList>
    </citation>
    <scope>NUCLEOTIDE SEQUENCE [LARGE SCALE GENOMIC DNA]</scope>
    <source>
        <strain evidence="6 7">MKD8</strain>
    </source>
</reference>
<reference evidence="7" key="2">
    <citation type="submission" date="2018-03" db="EMBL/GenBank/DDBJ databases">
        <authorList>
            <person name="Derbyshire K."/>
            <person name="Gray T.A."/>
            <person name="Champion M."/>
        </authorList>
    </citation>
    <scope>NUCLEOTIDE SEQUENCE [LARGE SCALE GENOMIC DNA]</scope>
    <source>
        <strain evidence="7">MKD8</strain>
    </source>
</reference>
<name>A0A2U9PN54_MYCSE</name>
<dbReference type="SUPFAM" id="SSF46689">
    <property type="entry name" value="Homeodomain-like"/>
    <property type="match status" value="2"/>
</dbReference>
<evidence type="ECO:0000313" key="6">
    <source>
        <dbReference type="EMBL" id="AWT53146.1"/>
    </source>
</evidence>
<dbReference type="Proteomes" id="UP000011200">
    <property type="component" value="Chromosome"/>
</dbReference>
<dbReference type="PROSITE" id="PS50977">
    <property type="entry name" value="HTH_TETR_2"/>
    <property type="match status" value="2"/>
</dbReference>
<keyword evidence="3" id="KW-0804">Transcription</keyword>
<feature type="DNA-binding region" description="H-T-H motif" evidence="4">
    <location>
        <begin position="40"/>
        <end position="59"/>
    </location>
</feature>
<feature type="DNA-binding region" description="H-T-H motif" evidence="4">
    <location>
        <begin position="266"/>
        <end position="285"/>
    </location>
</feature>
<feature type="domain" description="HTH tetR-type" evidence="5">
    <location>
        <begin position="17"/>
        <end position="77"/>
    </location>
</feature>
<evidence type="ECO:0000256" key="2">
    <source>
        <dbReference type="ARBA" id="ARBA00023125"/>
    </source>
</evidence>
<evidence type="ECO:0000256" key="4">
    <source>
        <dbReference type="PROSITE-ProRule" id="PRU00335"/>
    </source>
</evidence>
<proteinExistence type="predicted"/>
<dbReference type="SUPFAM" id="SSF48498">
    <property type="entry name" value="Tetracyclin repressor-like, C-terminal domain"/>
    <property type="match status" value="2"/>
</dbReference>
<evidence type="ECO:0000256" key="3">
    <source>
        <dbReference type="ARBA" id="ARBA00023163"/>
    </source>
</evidence>
<dbReference type="Gene3D" id="1.10.357.10">
    <property type="entry name" value="Tetracycline Repressor, domain 2"/>
    <property type="match status" value="2"/>
</dbReference>
<dbReference type="Pfam" id="PF00440">
    <property type="entry name" value="TetR_N"/>
    <property type="match status" value="2"/>
</dbReference>
<dbReference type="PANTHER" id="PTHR47506:SF6">
    <property type="entry name" value="HTH-TYPE TRANSCRIPTIONAL REPRESSOR NEMR"/>
    <property type="match status" value="1"/>
</dbReference>
<dbReference type="Pfam" id="PF21993">
    <property type="entry name" value="TetR_C_13_2"/>
    <property type="match status" value="1"/>
</dbReference>
<dbReference type="InterPro" id="IPR036271">
    <property type="entry name" value="Tet_transcr_reg_TetR-rel_C_sf"/>
</dbReference>
<dbReference type="InterPro" id="IPR001647">
    <property type="entry name" value="HTH_TetR"/>
</dbReference>